<proteinExistence type="inferred from homology"/>
<dbReference type="Pfam" id="PF00126">
    <property type="entry name" value="HTH_1"/>
    <property type="match status" value="1"/>
</dbReference>
<dbReference type="Pfam" id="PF03466">
    <property type="entry name" value="LysR_substrate"/>
    <property type="match status" value="1"/>
</dbReference>
<evidence type="ECO:0000313" key="7">
    <source>
        <dbReference type="EMBL" id="MCQ4838676.1"/>
    </source>
</evidence>
<dbReference type="PANTHER" id="PTHR30126:SF94">
    <property type="entry name" value="LYSR FAMILY TRANSCRIPTIONAL REGULATOR"/>
    <property type="match status" value="1"/>
</dbReference>
<dbReference type="InterPro" id="IPR005119">
    <property type="entry name" value="LysR_subst-bd"/>
</dbReference>
<keyword evidence="4" id="KW-0804">Transcription</keyword>
<dbReference type="GeneID" id="90533847"/>
<feature type="domain" description="HTH lysR-type" evidence="6">
    <location>
        <begin position="1"/>
        <end position="58"/>
    </location>
</feature>
<evidence type="ECO:0000256" key="3">
    <source>
        <dbReference type="ARBA" id="ARBA00023125"/>
    </source>
</evidence>
<sequence>MTLRHMKIFVAVCRTGSITAAGKRLFLSQPSVSQAISELEQNYGVKLFDRISRRLHITEAGTQLLQYAEHIVQLFDEMEQGIKNWDSVGKLRIGASITVGSCYLPDIVKQLMRKYPELQISATVDNSDAIEKAVTENGLDVAVIEGAVHNPYLLQKPLLDDRLTFLCSVSHPLAGRQNVPVSRLQKEVFLLREKGSASRERFDELALANGLEAAPAWQSVSNHAILRAVQAGLGISILPYLLAEEYVQREEIALFTVQGITLQRKITAIWHKNKYLTQSARDFLALWNTAAYTPAAPGDPCRLPYEREKETVPNHSSAE</sequence>
<evidence type="ECO:0000313" key="8">
    <source>
        <dbReference type="Proteomes" id="UP001524473"/>
    </source>
</evidence>
<dbReference type="PANTHER" id="PTHR30126">
    <property type="entry name" value="HTH-TYPE TRANSCRIPTIONAL REGULATOR"/>
    <property type="match status" value="1"/>
</dbReference>
<dbReference type="PROSITE" id="PS50931">
    <property type="entry name" value="HTH_LYSR"/>
    <property type="match status" value="1"/>
</dbReference>
<feature type="compositionally biased region" description="Basic and acidic residues" evidence="5">
    <location>
        <begin position="304"/>
        <end position="319"/>
    </location>
</feature>
<protein>
    <submittedName>
        <fullName evidence="7">LysR family transcriptional regulator</fullName>
    </submittedName>
</protein>
<accession>A0ABT1RVH4</accession>
<evidence type="ECO:0000256" key="1">
    <source>
        <dbReference type="ARBA" id="ARBA00009437"/>
    </source>
</evidence>
<dbReference type="EMBL" id="JANFZH010000003">
    <property type="protein sequence ID" value="MCQ4838676.1"/>
    <property type="molecule type" value="Genomic_DNA"/>
</dbReference>
<dbReference type="SUPFAM" id="SSF53850">
    <property type="entry name" value="Periplasmic binding protein-like II"/>
    <property type="match status" value="1"/>
</dbReference>
<organism evidence="7 8">
    <name type="scientific">Neglectibacter timonensis</name>
    <dbReference type="NCBI Taxonomy" id="1776382"/>
    <lineage>
        <taxon>Bacteria</taxon>
        <taxon>Bacillati</taxon>
        <taxon>Bacillota</taxon>
        <taxon>Clostridia</taxon>
        <taxon>Eubacteriales</taxon>
        <taxon>Oscillospiraceae</taxon>
        <taxon>Neglectibacter</taxon>
    </lineage>
</organism>
<dbReference type="InterPro" id="IPR036388">
    <property type="entry name" value="WH-like_DNA-bd_sf"/>
</dbReference>
<dbReference type="InterPro" id="IPR000847">
    <property type="entry name" value="LysR_HTH_N"/>
</dbReference>
<dbReference type="RefSeq" id="WP_066867270.1">
    <property type="nucleotide sequence ID" value="NZ_CABKVV010000014.1"/>
</dbReference>
<feature type="region of interest" description="Disordered" evidence="5">
    <location>
        <begin position="298"/>
        <end position="319"/>
    </location>
</feature>
<dbReference type="PRINTS" id="PR00039">
    <property type="entry name" value="HTHLYSR"/>
</dbReference>
<dbReference type="SUPFAM" id="SSF46785">
    <property type="entry name" value="Winged helix' DNA-binding domain"/>
    <property type="match status" value="1"/>
</dbReference>
<evidence type="ECO:0000256" key="4">
    <source>
        <dbReference type="ARBA" id="ARBA00023163"/>
    </source>
</evidence>
<reference evidence="7 8" key="1">
    <citation type="submission" date="2022-06" db="EMBL/GenBank/DDBJ databases">
        <title>Isolation of gut microbiota from human fecal samples.</title>
        <authorList>
            <person name="Pamer E.G."/>
            <person name="Barat B."/>
            <person name="Waligurski E."/>
            <person name="Medina S."/>
            <person name="Paddock L."/>
            <person name="Mostad J."/>
        </authorList>
    </citation>
    <scope>NUCLEOTIDE SEQUENCE [LARGE SCALE GENOMIC DNA]</scope>
    <source>
        <strain evidence="7 8">DFI.9.73</strain>
    </source>
</reference>
<dbReference type="Proteomes" id="UP001524473">
    <property type="component" value="Unassembled WGS sequence"/>
</dbReference>
<keyword evidence="2" id="KW-0805">Transcription regulation</keyword>
<keyword evidence="8" id="KW-1185">Reference proteome</keyword>
<evidence type="ECO:0000259" key="6">
    <source>
        <dbReference type="PROSITE" id="PS50931"/>
    </source>
</evidence>
<evidence type="ECO:0000256" key="5">
    <source>
        <dbReference type="SAM" id="MobiDB-lite"/>
    </source>
</evidence>
<comment type="caution">
    <text evidence="7">The sequence shown here is derived from an EMBL/GenBank/DDBJ whole genome shotgun (WGS) entry which is preliminary data.</text>
</comment>
<gene>
    <name evidence="7" type="ORF">NE695_01960</name>
</gene>
<name>A0ABT1RVH4_9FIRM</name>
<dbReference type="InterPro" id="IPR036390">
    <property type="entry name" value="WH_DNA-bd_sf"/>
</dbReference>
<dbReference type="Gene3D" id="3.40.190.290">
    <property type="match status" value="1"/>
</dbReference>
<keyword evidence="3" id="KW-0238">DNA-binding</keyword>
<comment type="similarity">
    <text evidence="1">Belongs to the LysR transcriptional regulatory family.</text>
</comment>
<evidence type="ECO:0000256" key="2">
    <source>
        <dbReference type="ARBA" id="ARBA00023015"/>
    </source>
</evidence>
<dbReference type="Gene3D" id="1.10.10.10">
    <property type="entry name" value="Winged helix-like DNA-binding domain superfamily/Winged helix DNA-binding domain"/>
    <property type="match status" value="1"/>
</dbReference>